<comment type="caution">
    <text evidence="2">The sequence shown here is derived from an EMBL/GenBank/DDBJ whole genome shotgun (WGS) entry which is preliminary data.</text>
</comment>
<dbReference type="Pfam" id="PF01381">
    <property type="entry name" value="HTH_3"/>
    <property type="match status" value="1"/>
</dbReference>
<evidence type="ECO:0000259" key="1">
    <source>
        <dbReference type="PROSITE" id="PS50943"/>
    </source>
</evidence>
<evidence type="ECO:0000313" key="3">
    <source>
        <dbReference type="Proteomes" id="UP001596392"/>
    </source>
</evidence>
<reference evidence="3" key="1">
    <citation type="journal article" date="2019" name="Int. J. Syst. Evol. Microbiol.">
        <title>The Global Catalogue of Microorganisms (GCM) 10K type strain sequencing project: providing services to taxonomists for standard genome sequencing and annotation.</title>
        <authorList>
            <consortium name="The Broad Institute Genomics Platform"/>
            <consortium name="The Broad Institute Genome Sequencing Center for Infectious Disease"/>
            <person name="Wu L."/>
            <person name="Ma J."/>
        </authorList>
    </citation>
    <scope>NUCLEOTIDE SEQUENCE [LARGE SCALE GENOMIC DNA]</scope>
    <source>
        <strain evidence="3">CGMCC 1.9106</strain>
    </source>
</reference>
<dbReference type="CDD" id="cd00093">
    <property type="entry name" value="HTH_XRE"/>
    <property type="match status" value="1"/>
</dbReference>
<sequence>MAGLGDRLRSVRKRQGLTQRELAARSGVSISLIRKIEQGEVTDTRLETLRRLALTLHVSTTTLAVGGEAEPATPDDVDRWATVRNSLSDDLPQPGESPTLSGVTAAFEQLTPLFRGNKFSAMLPVLPALIRDVRALGEEGRPIRSRVFTLTGGLLVHTHQYDAAEAALTRALADAQDSFDASAAVHNLTWLLVRRGRLDDCISLATQWADELEPKLSSSTHRELAAWGWMLIRIAMAAIRNNQPGESADAMRLAKAAALVAGRDFQPTGDFLRPFGPFLVQAKQAELAMVDDRPDRVLALSAGIPPASIVHASDNWNRHLLDVAKAQVRLGLAGEAVGTMFTIRARAPEWLVQQRYARDIVREMIERRRRLTPDMRELADAVRLTY</sequence>
<dbReference type="SMART" id="SM00530">
    <property type="entry name" value="HTH_XRE"/>
    <property type="match status" value="1"/>
</dbReference>
<dbReference type="RefSeq" id="WP_376806605.1">
    <property type="nucleotide sequence ID" value="NZ_JBHTAC010000011.1"/>
</dbReference>
<feature type="domain" description="HTH cro/C1-type" evidence="1">
    <location>
        <begin position="8"/>
        <end position="63"/>
    </location>
</feature>
<dbReference type="SUPFAM" id="SSF48452">
    <property type="entry name" value="TPR-like"/>
    <property type="match status" value="1"/>
</dbReference>
<dbReference type="PROSITE" id="PS50943">
    <property type="entry name" value="HTH_CROC1"/>
    <property type="match status" value="1"/>
</dbReference>
<dbReference type="InterPro" id="IPR010982">
    <property type="entry name" value="Lambda_DNA-bd_dom_sf"/>
</dbReference>
<organism evidence="2 3">
    <name type="scientific">Catellatospora aurea</name>
    <dbReference type="NCBI Taxonomy" id="1337874"/>
    <lineage>
        <taxon>Bacteria</taxon>
        <taxon>Bacillati</taxon>
        <taxon>Actinomycetota</taxon>
        <taxon>Actinomycetes</taxon>
        <taxon>Micromonosporales</taxon>
        <taxon>Micromonosporaceae</taxon>
        <taxon>Catellatospora</taxon>
    </lineage>
</organism>
<accession>A0ABW2GTN9</accession>
<dbReference type="InterPro" id="IPR001387">
    <property type="entry name" value="Cro/C1-type_HTH"/>
</dbReference>
<evidence type="ECO:0000313" key="2">
    <source>
        <dbReference type="EMBL" id="MFC7243407.1"/>
    </source>
</evidence>
<dbReference type="InterPro" id="IPR011990">
    <property type="entry name" value="TPR-like_helical_dom_sf"/>
</dbReference>
<dbReference type="Gene3D" id="1.25.40.10">
    <property type="entry name" value="Tetratricopeptide repeat domain"/>
    <property type="match status" value="1"/>
</dbReference>
<gene>
    <name evidence="2" type="ORF">ACFQO7_13055</name>
</gene>
<proteinExistence type="predicted"/>
<dbReference type="SUPFAM" id="SSF47413">
    <property type="entry name" value="lambda repressor-like DNA-binding domains"/>
    <property type="match status" value="1"/>
</dbReference>
<dbReference type="Gene3D" id="1.10.260.40">
    <property type="entry name" value="lambda repressor-like DNA-binding domains"/>
    <property type="match status" value="1"/>
</dbReference>
<protein>
    <submittedName>
        <fullName evidence="2">Helix-turn-helix domain-containing protein</fullName>
    </submittedName>
</protein>
<dbReference type="Proteomes" id="UP001596392">
    <property type="component" value="Unassembled WGS sequence"/>
</dbReference>
<keyword evidence="3" id="KW-1185">Reference proteome</keyword>
<name>A0ABW2GTN9_9ACTN</name>
<dbReference type="EMBL" id="JBHTAC010000011">
    <property type="protein sequence ID" value="MFC7243407.1"/>
    <property type="molecule type" value="Genomic_DNA"/>
</dbReference>